<dbReference type="CDD" id="cd18627">
    <property type="entry name" value="CD_polycomb_like"/>
    <property type="match status" value="1"/>
</dbReference>
<dbReference type="AlphaFoldDB" id="D3PGN7"/>
<dbReference type="InterPro" id="IPR023779">
    <property type="entry name" value="Chromodomain_CS"/>
</dbReference>
<feature type="region of interest" description="Disordered" evidence="3">
    <location>
        <begin position="178"/>
        <end position="248"/>
    </location>
</feature>
<keyword evidence="2" id="KW-0539">Nucleus</keyword>
<dbReference type="InterPro" id="IPR052458">
    <property type="entry name" value="PcG_PRC1-like_component"/>
</dbReference>
<dbReference type="PROSITE" id="PS50013">
    <property type="entry name" value="CHROMO_2"/>
    <property type="match status" value="1"/>
</dbReference>
<evidence type="ECO:0000313" key="5">
    <source>
        <dbReference type="EMBL" id="ADD24433.1"/>
    </source>
</evidence>
<sequence>MEGDDELGDQVFAAEAITKKRLRKNKIEYLVKWKGWSPKYSTWEPEENILDPRLIDQFNRKLALEPLSSRKRGRKPISYYDNEQGGDSSGGEDRSRGRKDNSSSGTHGEKSQQAEKPFILPTQSGRTPRPPERYQEKTTDHHRKRQKPRAVNVPNSCQSTDDEEEKVVFINHRRKITKKTLSSQMPPISPFEKKGKIGITIKKSPNSDRTFQTSLLGEFDHDEEEEEEEEEDYDEDSSDGSLSISGPNKKKKVVFSDKKLVESPQITLRKVDDERGTNHTIVEHSVCMNESSDSEYSTEEIYELKEWFPPDF</sequence>
<dbReference type="PRINTS" id="PR00504">
    <property type="entry name" value="CHROMODOMAIN"/>
</dbReference>
<feature type="domain" description="Chromo" evidence="4">
    <location>
        <begin position="12"/>
        <end position="70"/>
    </location>
</feature>
<dbReference type="InterPro" id="IPR023780">
    <property type="entry name" value="Chromo_domain"/>
</dbReference>
<dbReference type="InterPro" id="IPR000953">
    <property type="entry name" value="Chromo/chromo_shadow_dom"/>
</dbReference>
<feature type="compositionally biased region" description="Acidic residues" evidence="3">
    <location>
        <begin position="220"/>
        <end position="238"/>
    </location>
</feature>
<dbReference type="OrthoDB" id="1918685at2759"/>
<dbReference type="Pfam" id="PF00385">
    <property type="entry name" value="Chromo"/>
    <property type="match status" value="1"/>
</dbReference>
<dbReference type="GO" id="GO:0035102">
    <property type="term" value="C:PRC1 complex"/>
    <property type="evidence" value="ECO:0007669"/>
    <property type="project" value="TreeGrafter"/>
</dbReference>
<dbReference type="SMART" id="SM00298">
    <property type="entry name" value="CHROMO"/>
    <property type="match status" value="1"/>
</dbReference>
<evidence type="ECO:0000259" key="4">
    <source>
        <dbReference type="PROSITE" id="PS50013"/>
    </source>
</evidence>
<dbReference type="SUPFAM" id="SSF54160">
    <property type="entry name" value="Chromo domain-like"/>
    <property type="match status" value="1"/>
</dbReference>
<feature type="compositionally biased region" description="Basic and acidic residues" evidence="3">
    <location>
        <begin position="91"/>
        <end position="113"/>
    </location>
</feature>
<evidence type="ECO:0000256" key="2">
    <source>
        <dbReference type="ARBA" id="ARBA00023242"/>
    </source>
</evidence>
<gene>
    <name evidence="5" type="primary">CBX2</name>
</gene>
<dbReference type="GO" id="GO:0003682">
    <property type="term" value="F:chromatin binding"/>
    <property type="evidence" value="ECO:0007669"/>
    <property type="project" value="TreeGrafter"/>
</dbReference>
<evidence type="ECO:0000256" key="3">
    <source>
        <dbReference type="SAM" id="MobiDB-lite"/>
    </source>
</evidence>
<dbReference type="Gene3D" id="2.40.50.40">
    <property type="match status" value="1"/>
</dbReference>
<dbReference type="InterPro" id="IPR017984">
    <property type="entry name" value="Chromo_dom_subgr"/>
</dbReference>
<dbReference type="PANTHER" id="PTHR46389:SF3">
    <property type="entry name" value="POLYCOMB GROUP PROTEIN PC"/>
    <property type="match status" value="1"/>
</dbReference>
<dbReference type="GO" id="GO:0000122">
    <property type="term" value="P:negative regulation of transcription by RNA polymerase II"/>
    <property type="evidence" value="ECO:0007669"/>
    <property type="project" value="TreeGrafter"/>
</dbReference>
<dbReference type="InterPro" id="IPR016197">
    <property type="entry name" value="Chromo-like_dom_sf"/>
</dbReference>
<organism evidence="5">
    <name type="scientific">Lepeophtheirus salmonis</name>
    <name type="common">Salmon louse</name>
    <name type="synonym">Caligus salmonis</name>
    <dbReference type="NCBI Taxonomy" id="72036"/>
    <lineage>
        <taxon>Eukaryota</taxon>
        <taxon>Metazoa</taxon>
        <taxon>Ecdysozoa</taxon>
        <taxon>Arthropoda</taxon>
        <taxon>Crustacea</taxon>
        <taxon>Multicrustacea</taxon>
        <taxon>Hexanauplia</taxon>
        <taxon>Copepoda</taxon>
        <taxon>Siphonostomatoida</taxon>
        <taxon>Caligidae</taxon>
        <taxon>Lepeophtheirus</taxon>
    </lineage>
</organism>
<evidence type="ECO:0000256" key="1">
    <source>
        <dbReference type="ARBA" id="ARBA00004123"/>
    </source>
</evidence>
<dbReference type="PROSITE" id="PS00598">
    <property type="entry name" value="CHROMO_1"/>
    <property type="match status" value="1"/>
</dbReference>
<name>D3PGN7_LEPSM</name>
<reference evidence="5" key="1">
    <citation type="submission" date="2010-03" db="EMBL/GenBank/DDBJ databases">
        <title>Lepeophtheirus salmonis ESTs and full-length cDNAs.</title>
        <authorList>
            <person name="Yasuike M."/>
            <person name="von Schalburg K."/>
            <person name="Cooper G."/>
            <person name="Leong J."/>
            <person name="Jones S.R.M."/>
            <person name="Koop B.F."/>
        </authorList>
    </citation>
    <scope>NUCLEOTIDE SEQUENCE</scope>
    <source>
        <tissue evidence="5">Whole</tissue>
    </source>
</reference>
<accession>D3PGN7</accession>
<comment type="subcellular location">
    <subcellularLocation>
        <location evidence="1">Nucleus</location>
    </subcellularLocation>
</comment>
<feature type="compositionally biased region" description="Basic and acidic residues" evidence="3">
    <location>
        <begin position="129"/>
        <end position="139"/>
    </location>
</feature>
<proteinExistence type="evidence at transcript level"/>
<dbReference type="EMBL" id="BT120793">
    <property type="protein sequence ID" value="ADD24433.1"/>
    <property type="molecule type" value="mRNA"/>
</dbReference>
<dbReference type="PANTHER" id="PTHR46389">
    <property type="entry name" value="POLYCOMB GROUP PROTEIN PC"/>
    <property type="match status" value="1"/>
</dbReference>
<protein>
    <submittedName>
        <fullName evidence="5">Chromobox protein homolog 2</fullName>
    </submittedName>
</protein>
<feature type="region of interest" description="Disordered" evidence="3">
    <location>
        <begin position="63"/>
        <end position="164"/>
    </location>
</feature>
<dbReference type="GO" id="GO:0000785">
    <property type="term" value="C:chromatin"/>
    <property type="evidence" value="ECO:0007669"/>
    <property type="project" value="TreeGrafter"/>
</dbReference>